<dbReference type="EMBL" id="ABDF02000002">
    <property type="protein sequence ID" value="EHK26323.1"/>
    <property type="molecule type" value="Genomic_DNA"/>
</dbReference>
<dbReference type="STRING" id="413071.G9MHY8"/>
<evidence type="ECO:0008006" key="3">
    <source>
        <dbReference type="Google" id="ProtNLM"/>
    </source>
</evidence>
<keyword evidence="2" id="KW-1185">Reference proteome</keyword>
<sequence length="273" mass="30292">MADEFSLFTSLRYDPVLLEAASKGIDYAGWNTANESPFYMLDYHRDRMLRAATHWQWDKAVQLLSGQKGLETLVKSAEKFIGSSQKTPLRFKVVVSREGIMSFEKNNTAPVGIENLLPLRLPSPDSPSTPQEPKKAPCWAIVLDGAQTASSEYTHFKTTKREMYDSSRQRLAIALTDEREVLLINKDDGSIMEGSLTTPYFWRDGQWVTPPVSAAYSLGAGSGGQDGTSRRWALERGLAIEQPVPASSLVDGEECWISNGVRGFIAGVVRLKQ</sequence>
<protein>
    <recommendedName>
        <fullName evidence="3">Aminodeoxychorismate lyase</fullName>
    </recommendedName>
</protein>
<reference evidence="1 2" key="1">
    <citation type="journal article" date="2011" name="Genome Biol.">
        <title>Comparative genome sequence analysis underscores mycoparasitism as the ancestral life style of Trichoderma.</title>
        <authorList>
            <person name="Kubicek C.P."/>
            <person name="Herrera-Estrella A."/>
            <person name="Seidl-Seiboth V."/>
            <person name="Martinez D.A."/>
            <person name="Druzhinina I.S."/>
            <person name="Thon M."/>
            <person name="Zeilinger S."/>
            <person name="Casas-Flores S."/>
            <person name="Horwitz B.A."/>
            <person name="Mukherjee P.K."/>
            <person name="Mukherjee M."/>
            <person name="Kredics L."/>
            <person name="Alcaraz L.D."/>
            <person name="Aerts A."/>
            <person name="Antal Z."/>
            <person name="Atanasova L."/>
            <person name="Cervantes-Badillo M.G."/>
            <person name="Challacombe J."/>
            <person name="Chertkov O."/>
            <person name="McCluskey K."/>
            <person name="Coulpier F."/>
            <person name="Deshpande N."/>
            <person name="von Doehren H."/>
            <person name="Ebbole D.J."/>
            <person name="Esquivel-Naranjo E.U."/>
            <person name="Fekete E."/>
            <person name="Flipphi M."/>
            <person name="Glaser F."/>
            <person name="Gomez-Rodriguez E.Y."/>
            <person name="Gruber S."/>
            <person name="Han C."/>
            <person name="Henrissat B."/>
            <person name="Hermosa R."/>
            <person name="Hernandez-Onate M."/>
            <person name="Karaffa L."/>
            <person name="Kosti I."/>
            <person name="Le Crom S."/>
            <person name="Lindquist E."/>
            <person name="Lucas S."/>
            <person name="Luebeck M."/>
            <person name="Luebeck P.S."/>
            <person name="Margeot A."/>
            <person name="Metz B."/>
            <person name="Misra M."/>
            <person name="Nevalainen H."/>
            <person name="Omann M."/>
            <person name="Packer N."/>
            <person name="Perrone G."/>
            <person name="Uresti-Rivera E.E."/>
            <person name="Salamov A."/>
            <person name="Schmoll M."/>
            <person name="Seiboth B."/>
            <person name="Shapiro H."/>
            <person name="Sukno S."/>
            <person name="Tamayo-Ramos J.A."/>
            <person name="Tisch D."/>
            <person name="Wiest A."/>
            <person name="Wilkinson H.H."/>
            <person name="Zhang M."/>
            <person name="Coutinho P.M."/>
            <person name="Kenerley C.M."/>
            <person name="Monte E."/>
            <person name="Baker S.E."/>
            <person name="Grigoriev I.V."/>
        </authorList>
    </citation>
    <scope>NUCLEOTIDE SEQUENCE [LARGE SCALE GENOMIC DNA]</scope>
    <source>
        <strain evidence="2">Gv29-8 / FGSC 10586</strain>
    </source>
</reference>
<dbReference type="AlphaFoldDB" id="G9MHY8"/>
<dbReference type="InParanoid" id="G9MHY8"/>
<dbReference type="GO" id="GO:0003824">
    <property type="term" value="F:catalytic activity"/>
    <property type="evidence" value="ECO:0007669"/>
    <property type="project" value="InterPro"/>
</dbReference>
<evidence type="ECO:0000313" key="1">
    <source>
        <dbReference type="EMBL" id="EHK26323.1"/>
    </source>
</evidence>
<accession>G9MHY8</accession>
<dbReference type="OrthoDB" id="5288718at2759"/>
<dbReference type="InterPro" id="IPR001544">
    <property type="entry name" value="Aminotrans_IV"/>
</dbReference>
<organism evidence="1 2">
    <name type="scientific">Hypocrea virens (strain Gv29-8 / FGSC 10586)</name>
    <name type="common">Gliocladium virens</name>
    <name type="synonym">Trichoderma virens</name>
    <dbReference type="NCBI Taxonomy" id="413071"/>
    <lineage>
        <taxon>Eukaryota</taxon>
        <taxon>Fungi</taxon>
        <taxon>Dikarya</taxon>
        <taxon>Ascomycota</taxon>
        <taxon>Pezizomycotina</taxon>
        <taxon>Sordariomycetes</taxon>
        <taxon>Hypocreomycetidae</taxon>
        <taxon>Hypocreales</taxon>
        <taxon>Hypocreaceae</taxon>
        <taxon>Trichoderma</taxon>
    </lineage>
</organism>
<dbReference type="SUPFAM" id="SSF56752">
    <property type="entry name" value="D-aminoacid aminotransferase-like PLP-dependent enzymes"/>
    <property type="match status" value="1"/>
</dbReference>
<gene>
    <name evidence="1" type="ORF">TRIVIDRAFT_63642</name>
</gene>
<dbReference type="Proteomes" id="UP000007115">
    <property type="component" value="Unassembled WGS sequence"/>
</dbReference>
<evidence type="ECO:0000313" key="2">
    <source>
        <dbReference type="Proteomes" id="UP000007115"/>
    </source>
</evidence>
<dbReference type="FunCoup" id="G9MHY8">
    <property type="interactions" value="112"/>
</dbReference>
<dbReference type="InterPro" id="IPR036038">
    <property type="entry name" value="Aminotransferase-like"/>
</dbReference>
<name>G9MHY8_HYPVG</name>
<dbReference type="VEuPathDB" id="FungiDB:TRIVIDRAFT_63642"/>
<comment type="caution">
    <text evidence="1">The sequence shown here is derived from an EMBL/GenBank/DDBJ whole genome shotgun (WGS) entry which is preliminary data.</text>
</comment>
<dbReference type="GeneID" id="25796504"/>
<dbReference type="InterPro" id="IPR043132">
    <property type="entry name" value="BCAT-like_C"/>
</dbReference>
<dbReference type="HOGENOM" id="CLU_020844_6_0_1"/>
<proteinExistence type="predicted"/>
<dbReference type="OMA" id="VWLSNGV"/>
<dbReference type="Pfam" id="PF01063">
    <property type="entry name" value="Aminotran_4"/>
    <property type="match status" value="1"/>
</dbReference>
<dbReference type="Gene3D" id="3.20.10.10">
    <property type="entry name" value="D-amino Acid Aminotransferase, subunit A, domain 2"/>
    <property type="match status" value="1"/>
</dbReference>
<dbReference type="RefSeq" id="XP_013960533.1">
    <property type="nucleotide sequence ID" value="XM_014105058.1"/>
</dbReference>
<dbReference type="eggNOG" id="ENOG502QQMK">
    <property type="taxonomic scope" value="Eukaryota"/>
</dbReference>